<proteinExistence type="predicted"/>
<reference evidence="3" key="1">
    <citation type="submission" date="2024-06" db="EMBL/GenBank/DDBJ databases">
        <title>Multi-omics analyses provide insights into the biosynthesis of the anticancer antibiotic pleurotin in Hohenbuehelia grisea.</title>
        <authorList>
            <person name="Weaver J.A."/>
            <person name="Alberti F."/>
        </authorList>
    </citation>
    <scope>NUCLEOTIDE SEQUENCE [LARGE SCALE GENOMIC DNA]</scope>
    <source>
        <strain evidence="3">T-177</strain>
    </source>
</reference>
<comment type="caution">
    <text evidence="2">The sequence shown here is derived from an EMBL/GenBank/DDBJ whole genome shotgun (WGS) entry which is preliminary data.</text>
</comment>
<feature type="region of interest" description="Disordered" evidence="1">
    <location>
        <begin position="45"/>
        <end position="74"/>
    </location>
</feature>
<keyword evidence="3" id="KW-1185">Reference proteome</keyword>
<evidence type="ECO:0000256" key="1">
    <source>
        <dbReference type="SAM" id="MobiDB-lite"/>
    </source>
</evidence>
<accession>A0ABR3IZN6</accession>
<gene>
    <name evidence="2" type="ORF">HGRIS_008947</name>
</gene>
<organism evidence="2 3">
    <name type="scientific">Hohenbuehelia grisea</name>
    <dbReference type="NCBI Taxonomy" id="104357"/>
    <lineage>
        <taxon>Eukaryota</taxon>
        <taxon>Fungi</taxon>
        <taxon>Dikarya</taxon>
        <taxon>Basidiomycota</taxon>
        <taxon>Agaricomycotina</taxon>
        <taxon>Agaricomycetes</taxon>
        <taxon>Agaricomycetidae</taxon>
        <taxon>Agaricales</taxon>
        <taxon>Pleurotineae</taxon>
        <taxon>Pleurotaceae</taxon>
        <taxon>Hohenbuehelia</taxon>
    </lineage>
</organism>
<evidence type="ECO:0000313" key="3">
    <source>
        <dbReference type="Proteomes" id="UP001556367"/>
    </source>
</evidence>
<evidence type="ECO:0000313" key="2">
    <source>
        <dbReference type="EMBL" id="KAL0948822.1"/>
    </source>
</evidence>
<feature type="compositionally biased region" description="Basic and acidic residues" evidence="1">
    <location>
        <begin position="199"/>
        <end position="208"/>
    </location>
</feature>
<dbReference type="Proteomes" id="UP001556367">
    <property type="component" value="Unassembled WGS sequence"/>
</dbReference>
<sequence length="219" mass="22619">MLEHALPGTVVEVMFVLKRYNMKDHDTVNADVQQIVVLHVVLSTTEPSGGSPGTHAETPGTSAAQSSGTVALSSTPNEVVGANITTPQHPVDVVPASVPANVQDGGTANPPVNDVILLDNPPNQHADNNIQASAQIGNSLHTPLPSSLPLIYPDQTANPQGDLANSNVSPPPDIAIAGSPADPGPLQVAEIAIRHTRKRAAEEAERGGKRARASIPNGQ</sequence>
<feature type="compositionally biased region" description="Polar residues" evidence="1">
    <location>
        <begin position="59"/>
        <end position="74"/>
    </location>
</feature>
<feature type="region of interest" description="Disordered" evidence="1">
    <location>
        <begin position="197"/>
        <end position="219"/>
    </location>
</feature>
<dbReference type="EMBL" id="JASNQZ010000012">
    <property type="protein sequence ID" value="KAL0948822.1"/>
    <property type="molecule type" value="Genomic_DNA"/>
</dbReference>
<protein>
    <submittedName>
        <fullName evidence="2">Uncharacterized protein</fullName>
    </submittedName>
</protein>
<name>A0ABR3IZN6_9AGAR</name>